<dbReference type="EMBL" id="MZ475896">
    <property type="protein sequence ID" value="QYW04680.1"/>
    <property type="molecule type" value="Genomic_DNA"/>
</dbReference>
<reference evidence="1" key="1">
    <citation type="submission" date="2021-06" db="EMBL/GenBank/DDBJ databases">
        <title>Complete genome sequence of Erwinia phage pEa_SNUABM_7.</title>
        <authorList>
            <person name="Kim S.G."/>
            <person name="Park S.C."/>
        </authorList>
    </citation>
    <scope>NUCLEOTIDE SEQUENCE</scope>
</reference>
<organism evidence="1 2">
    <name type="scientific">Erwinia phage pEa_SNUABM_7</name>
    <dbReference type="NCBI Taxonomy" id="2866695"/>
    <lineage>
        <taxon>Viruses</taxon>
        <taxon>Duplodnaviria</taxon>
        <taxon>Heunggongvirae</taxon>
        <taxon>Uroviricota</taxon>
        <taxon>Caudoviricetes</taxon>
        <taxon>Snuvirus</taxon>
        <taxon>Snuvirus SNUABM7</taxon>
    </lineage>
</organism>
<proteinExistence type="predicted"/>
<accession>A0AAE7WS92</accession>
<evidence type="ECO:0000313" key="1">
    <source>
        <dbReference type="EMBL" id="QYW04680.1"/>
    </source>
</evidence>
<gene>
    <name evidence="1" type="ORF">pEaSNUABM7_00012</name>
</gene>
<evidence type="ECO:0000313" key="2">
    <source>
        <dbReference type="Proteomes" id="UP000827609"/>
    </source>
</evidence>
<name>A0AAE7WS92_9CAUD</name>
<keyword evidence="2" id="KW-1185">Reference proteome</keyword>
<protein>
    <submittedName>
        <fullName evidence="1">Uncharacterized protein</fullName>
    </submittedName>
</protein>
<dbReference type="Proteomes" id="UP000827609">
    <property type="component" value="Segment"/>
</dbReference>
<sequence length="181" mass="20783">MKHPQRVAHLEHWLEAGRAAFTMGVRTPNKDGVELLAIFRAVSRGTKDQCAASIAKQTAELIEDIERDVPAFKVIRRRFRKEFYPDYNIPAEVELYVALLAETFGDIVQTMTYLHLRRCVDTKDLLLNWLPNGYPAKDAMGLLWNLQKVPTENEFMFTGNAVDCIQSVNDLYNKMYKTGDK</sequence>